<evidence type="ECO:0000313" key="1">
    <source>
        <dbReference type="EMBL" id="KAK7834770.1"/>
    </source>
</evidence>
<organism evidence="1 2">
    <name type="scientific">Quercus suber</name>
    <name type="common">Cork oak</name>
    <dbReference type="NCBI Taxonomy" id="58331"/>
    <lineage>
        <taxon>Eukaryota</taxon>
        <taxon>Viridiplantae</taxon>
        <taxon>Streptophyta</taxon>
        <taxon>Embryophyta</taxon>
        <taxon>Tracheophyta</taxon>
        <taxon>Spermatophyta</taxon>
        <taxon>Magnoliopsida</taxon>
        <taxon>eudicotyledons</taxon>
        <taxon>Gunneridae</taxon>
        <taxon>Pentapetalae</taxon>
        <taxon>rosids</taxon>
        <taxon>fabids</taxon>
        <taxon>Fagales</taxon>
        <taxon>Fagaceae</taxon>
        <taxon>Quercus</taxon>
    </lineage>
</organism>
<protein>
    <submittedName>
        <fullName evidence="1">Udp-arabinopyranose mutase 1</fullName>
    </submittedName>
</protein>
<sequence>MKPQLFDGSPIVGHIAKDPSGRDINALQQHIENLLTPPFHFSSTLFTIHTERVLTSSVDTL</sequence>
<name>A0AAW0K610_QUESU</name>
<proteinExistence type="predicted"/>
<keyword evidence="2" id="KW-1185">Reference proteome</keyword>
<comment type="caution">
    <text evidence="1">The sequence shown here is derived from an EMBL/GenBank/DDBJ whole genome shotgun (WGS) entry which is preliminary data.</text>
</comment>
<dbReference type="Proteomes" id="UP000237347">
    <property type="component" value="Unassembled WGS sequence"/>
</dbReference>
<reference evidence="1 2" key="1">
    <citation type="journal article" date="2018" name="Sci. Data">
        <title>The draft genome sequence of cork oak.</title>
        <authorList>
            <person name="Ramos A.M."/>
            <person name="Usie A."/>
            <person name="Barbosa P."/>
            <person name="Barros P.M."/>
            <person name="Capote T."/>
            <person name="Chaves I."/>
            <person name="Simoes F."/>
            <person name="Abreu I."/>
            <person name="Carrasquinho I."/>
            <person name="Faro C."/>
            <person name="Guimaraes J.B."/>
            <person name="Mendonca D."/>
            <person name="Nobrega F."/>
            <person name="Rodrigues L."/>
            <person name="Saibo N.J.M."/>
            <person name="Varela M.C."/>
            <person name="Egas C."/>
            <person name="Matos J."/>
            <person name="Miguel C.M."/>
            <person name="Oliveira M.M."/>
            <person name="Ricardo C.P."/>
            <person name="Goncalves S."/>
        </authorList>
    </citation>
    <scope>NUCLEOTIDE SEQUENCE [LARGE SCALE GENOMIC DNA]</scope>
    <source>
        <strain evidence="2">cv. HL8</strain>
    </source>
</reference>
<dbReference type="EMBL" id="PKMF04000381">
    <property type="protein sequence ID" value="KAK7834770.1"/>
    <property type="molecule type" value="Genomic_DNA"/>
</dbReference>
<accession>A0AAW0K610</accession>
<evidence type="ECO:0000313" key="2">
    <source>
        <dbReference type="Proteomes" id="UP000237347"/>
    </source>
</evidence>
<gene>
    <name evidence="1" type="primary">UPTG_4</name>
    <name evidence="1" type="ORF">CFP56_024048</name>
</gene>
<dbReference type="AlphaFoldDB" id="A0AAW0K610"/>